<evidence type="ECO:0000313" key="9">
    <source>
        <dbReference type="EMBL" id="RWQ93646.1"/>
    </source>
</evidence>
<dbReference type="Gene3D" id="2.40.10.10">
    <property type="entry name" value="Trypsin-like serine proteases"/>
    <property type="match status" value="2"/>
</dbReference>
<dbReference type="InterPro" id="IPR008256">
    <property type="entry name" value="Peptidase_S1B"/>
</dbReference>
<dbReference type="EC" id="3.4.21.-" evidence="7"/>
<protein>
    <recommendedName>
        <fullName evidence="7">Serine protease</fullName>
        <ecNumber evidence="7">3.4.21.-</ecNumber>
    </recommendedName>
</protein>
<feature type="chain" id="PRO_5018814377" description="Serine protease" evidence="7">
    <location>
        <begin position="22"/>
        <end position="370"/>
    </location>
</feature>
<proteinExistence type="inferred from homology"/>
<dbReference type="PROSITE" id="PS00134">
    <property type="entry name" value="TRYPSIN_HIS"/>
    <property type="match status" value="1"/>
</dbReference>
<dbReference type="InterPro" id="IPR043504">
    <property type="entry name" value="Peptidase_S1_PA_chymotrypsin"/>
</dbReference>
<evidence type="ECO:0000313" key="10">
    <source>
        <dbReference type="Proteomes" id="UP000283841"/>
    </source>
</evidence>
<dbReference type="InterPro" id="IPR018114">
    <property type="entry name" value="TRYPSIN_HIS"/>
</dbReference>
<keyword evidence="3 7" id="KW-0645">Protease</keyword>
<dbReference type="AlphaFoldDB" id="A0A443HP79"/>
<evidence type="ECO:0000256" key="1">
    <source>
        <dbReference type="ARBA" id="ARBA00007664"/>
    </source>
</evidence>
<evidence type="ECO:0000259" key="8">
    <source>
        <dbReference type="Pfam" id="PF00089"/>
    </source>
</evidence>
<dbReference type="InterPro" id="IPR009003">
    <property type="entry name" value="Peptidase_S1_PA"/>
</dbReference>
<dbReference type="SUPFAM" id="SSF50494">
    <property type="entry name" value="Trypsin-like serine proteases"/>
    <property type="match status" value="1"/>
</dbReference>
<sequence>MKITFLFSVLVLALSSSGTESCRGSLEMPILEAEMLDPVTLAAVLSPYRNLVASDRYSGGTDNFVPDDVRVERYARAVPWKARDAERLAFQNPNRTGLYYRDRVLNTNSYPWSTIGRLVFKKYEGDLGGWCTASLIGRNMILTASHCYPWGYRSGRWMRFIPAYTNGSEPYGGSYVTKCRGVKNTFNVTGIDYIVCQLCDPLGDKAGWMGTQWWDDSGEYMKRSWRSSGYPSDSFRGRAQMLVSSINLTDVDLHADKGKELESRIFASPGWSGGPMWEFIGGFPKIVGVCSGSEKDCSESVQGCYGAEGVLDVDTFHDVSAGGRLMTDLATYALTHWQDDDQDSDGEESLDDSEIVSRLLPKTTVRDNIL</sequence>
<dbReference type="Pfam" id="PF00089">
    <property type="entry name" value="Trypsin"/>
    <property type="match status" value="1"/>
</dbReference>
<comment type="similarity">
    <text evidence="1">Belongs to the peptidase S1 family.</text>
</comment>
<dbReference type="InterPro" id="IPR001254">
    <property type="entry name" value="Trypsin_dom"/>
</dbReference>
<dbReference type="GeneID" id="39596742"/>
<evidence type="ECO:0000256" key="4">
    <source>
        <dbReference type="ARBA" id="ARBA00022729"/>
    </source>
</evidence>
<evidence type="ECO:0000256" key="3">
    <source>
        <dbReference type="ARBA" id="ARBA00022670"/>
    </source>
</evidence>
<evidence type="ECO:0000256" key="7">
    <source>
        <dbReference type="RuleBase" id="RU004296"/>
    </source>
</evidence>
<reference evidence="9 10" key="1">
    <citation type="journal article" date="2018" name="Front. Microbiol.">
        <title>Genomic and genetic insights into a cosmopolitan fungus, Paecilomyces variotii (Eurotiales).</title>
        <authorList>
            <person name="Urquhart A.S."/>
            <person name="Mondo S.J."/>
            <person name="Makela M.R."/>
            <person name="Hane J.K."/>
            <person name="Wiebenga A."/>
            <person name="He G."/>
            <person name="Mihaltcheva S."/>
            <person name="Pangilinan J."/>
            <person name="Lipzen A."/>
            <person name="Barry K."/>
            <person name="de Vries R.P."/>
            <person name="Grigoriev I.V."/>
            <person name="Idnurm A."/>
        </authorList>
    </citation>
    <scope>NUCLEOTIDE SEQUENCE [LARGE SCALE GENOMIC DNA]</scope>
    <source>
        <strain evidence="9 10">CBS 101075</strain>
    </source>
</reference>
<comment type="similarity">
    <text evidence="2 7">Belongs to the peptidase S1B family.</text>
</comment>
<organism evidence="9 10">
    <name type="scientific">Byssochlamys spectabilis</name>
    <name type="common">Paecilomyces variotii</name>
    <dbReference type="NCBI Taxonomy" id="264951"/>
    <lineage>
        <taxon>Eukaryota</taxon>
        <taxon>Fungi</taxon>
        <taxon>Dikarya</taxon>
        <taxon>Ascomycota</taxon>
        <taxon>Pezizomycotina</taxon>
        <taxon>Eurotiomycetes</taxon>
        <taxon>Eurotiomycetidae</taxon>
        <taxon>Eurotiales</taxon>
        <taxon>Thermoascaceae</taxon>
        <taxon>Paecilomyces</taxon>
    </lineage>
</organism>
<dbReference type="InterPro" id="IPR050966">
    <property type="entry name" value="Glutamyl_endopeptidase"/>
</dbReference>
<feature type="domain" description="Peptidase S1" evidence="8">
    <location>
        <begin position="126"/>
        <end position="300"/>
    </location>
</feature>
<dbReference type="GO" id="GO:0006508">
    <property type="term" value="P:proteolysis"/>
    <property type="evidence" value="ECO:0007669"/>
    <property type="project" value="UniProtKB-KW"/>
</dbReference>
<dbReference type="Proteomes" id="UP000283841">
    <property type="component" value="Unassembled WGS sequence"/>
</dbReference>
<keyword evidence="10" id="KW-1185">Reference proteome</keyword>
<dbReference type="RefSeq" id="XP_028483291.1">
    <property type="nucleotide sequence ID" value="XM_028627465.1"/>
</dbReference>
<keyword evidence="6 7" id="KW-0720">Serine protease</keyword>
<comment type="caution">
    <text evidence="9">The sequence shown here is derived from an EMBL/GenBank/DDBJ whole genome shotgun (WGS) entry which is preliminary data.</text>
</comment>
<dbReference type="VEuPathDB" id="FungiDB:C8Q69DRAFT_330516"/>
<dbReference type="PANTHER" id="PTHR15462">
    <property type="entry name" value="SERINE PROTEASE"/>
    <property type="match status" value="1"/>
</dbReference>
<accession>A0A443HP79</accession>
<keyword evidence="5 7" id="KW-0378">Hydrolase</keyword>
<name>A0A443HP79_BYSSP</name>
<evidence type="ECO:0000256" key="2">
    <source>
        <dbReference type="ARBA" id="ARBA00008764"/>
    </source>
</evidence>
<feature type="signal peptide" evidence="7">
    <location>
        <begin position="1"/>
        <end position="21"/>
    </location>
</feature>
<dbReference type="PANTHER" id="PTHR15462:SF8">
    <property type="entry name" value="SERINE PROTEASE"/>
    <property type="match status" value="1"/>
</dbReference>
<keyword evidence="4 7" id="KW-0732">Signal</keyword>
<evidence type="ECO:0000256" key="6">
    <source>
        <dbReference type="ARBA" id="ARBA00022825"/>
    </source>
</evidence>
<dbReference type="GO" id="GO:0004252">
    <property type="term" value="F:serine-type endopeptidase activity"/>
    <property type="evidence" value="ECO:0007669"/>
    <property type="project" value="InterPro"/>
</dbReference>
<gene>
    <name evidence="9" type="ORF">C8Q69DRAFT_330516</name>
</gene>
<dbReference type="EMBL" id="RCNU01000009">
    <property type="protein sequence ID" value="RWQ93646.1"/>
    <property type="molecule type" value="Genomic_DNA"/>
</dbReference>
<evidence type="ECO:0000256" key="5">
    <source>
        <dbReference type="ARBA" id="ARBA00022801"/>
    </source>
</evidence>
<dbReference type="PRINTS" id="PR00839">
    <property type="entry name" value="V8PROTEASE"/>
</dbReference>